<dbReference type="Pfam" id="PF20446">
    <property type="entry name" value="ABC_N"/>
    <property type="match status" value="1"/>
</dbReference>
<dbReference type="InterPro" id="IPR046834">
    <property type="entry name" value="ABC_ATPase_C"/>
</dbReference>
<feature type="domain" description="MRB1590-like C-terminal" evidence="4">
    <location>
        <begin position="481"/>
        <end position="583"/>
    </location>
</feature>
<evidence type="ECO:0000259" key="3">
    <source>
        <dbReference type="Pfam" id="PF20446"/>
    </source>
</evidence>
<sequence length="584" mass="63877">MTPRPHTPIRRRSGTDRDLIELLRRLDGKSYGSYKSATGDWDYGDFSIAIDRVQSDPYAPPSAVRVIASPQTMGIPDDCLSTHTQRVASADFLLRSFSHAIRKMSGQGSGGAGHGSPVQVARTGQEILERSACTVMPDRVELRFQVHMPARGRTIQGLTAARIFDQDVPDIVVETFDFVSDQADRHLDELHQHVHTYEDYQALQQALVDNNWVTFVADDAILARRSGVSDLPMEDAVPFSSPESLRRTVTLPHAGEVSGMALEPGVTVIVGGGYHGKSTLLAAIQRSVYAHVPADGRQLVATTPSAMKVRAADGRPVTGVDVSAFIAHLPGGADTSDFSTQNASGSTSQAAAIVEAVELGSPLLMLDEDTSATNLLIRDARMRRLVAAEREPITPLVDRVRALFDQRHVSTLMVMGGSGDYLDIADCVLMMDTYQCRDVTDQARAVVAEMPRERTDEEDFPVGRPRVLMRDRGNSGRGKPKTKSAGLDTITLDRHTVDVSDVEQIVDAGQTEAIAWALRTVLDDLADGEHSIDQELERLDEMIGEQSLDVLTKDRGRPWPAFLVRPRPIDIGAAVNRYRALTMR</sequence>
<dbReference type="SUPFAM" id="SSF52540">
    <property type="entry name" value="P-loop containing nucleoside triphosphate hydrolases"/>
    <property type="match status" value="1"/>
</dbReference>
<organism evidence="5 6">
    <name type="scientific">Schaalia radingae</name>
    <dbReference type="NCBI Taxonomy" id="131110"/>
    <lineage>
        <taxon>Bacteria</taxon>
        <taxon>Bacillati</taxon>
        <taxon>Actinomycetota</taxon>
        <taxon>Actinomycetes</taxon>
        <taxon>Actinomycetales</taxon>
        <taxon>Actinomycetaceae</taxon>
        <taxon>Schaalia</taxon>
    </lineage>
</organism>
<evidence type="ECO:0000259" key="4">
    <source>
        <dbReference type="Pfam" id="PF21117"/>
    </source>
</evidence>
<proteinExistence type="predicted"/>
<dbReference type="InterPro" id="IPR027417">
    <property type="entry name" value="P-loop_NTPase"/>
</dbReference>
<dbReference type="InterPro" id="IPR049069">
    <property type="entry name" value="MRB1590-like_C"/>
</dbReference>
<dbReference type="PANTHER" id="PTHR38149:SF1">
    <property type="entry name" value="ATPASE"/>
    <property type="match status" value="1"/>
</dbReference>
<name>A0ABY0V4U2_9ACTO</name>
<accession>A0ABY0V4U2</accession>
<dbReference type="Pfam" id="PF21117">
    <property type="entry name" value="MRB1590_C"/>
    <property type="match status" value="1"/>
</dbReference>
<gene>
    <name evidence="5" type="ORF">SAMN04489714_0115</name>
</gene>
<evidence type="ECO:0000259" key="2">
    <source>
        <dbReference type="Pfam" id="PF09818"/>
    </source>
</evidence>
<keyword evidence="6" id="KW-1185">Reference proteome</keyword>
<evidence type="ECO:0000313" key="5">
    <source>
        <dbReference type="EMBL" id="SDT85616.1"/>
    </source>
</evidence>
<feature type="domain" description="ATPase of the ABC class C-terminal" evidence="2">
    <location>
        <begin position="188"/>
        <end position="459"/>
    </location>
</feature>
<feature type="domain" description="ATPase of the ABC class N-terminal" evidence="3">
    <location>
        <begin position="18"/>
        <end position="174"/>
    </location>
</feature>
<dbReference type="Proteomes" id="UP000198976">
    <property type="component" value="Chromosome I"/>
</dbReference>
<dbReference type="InterPro" id="IPR046833">
    <property type="entry name" value="ABC_N"/>
</dbReference>
<dbReference type="PANTHER" id="PTHR38149">
    <property type="entry name" value="ATPASE"/>
    <property type="match status" value="1"/>
</dbReference>
<dbReference type="RefSeq" id="WP_058237670.1">
    <property type="nucleotide sequence ID" value="NZ_LT629792.1"/>
</dbReference>
<dbReference type="InterPro" id="IPR019195">
    <property type="entry name" value="ABC_ATPase_put"/>
</dbReference>
<dbReference type="EMBL" id="LT629792">
    <property type="protein sequence ID" value="SDT85616.1"/>
    <property type="molecule type" value="Genomic_DNA"/>
</dbReference>
<reference evidence="5 6" key="1">
    <citation type="submission" date="2016-10" db="EMBL/GenBank/DDBJ databases">
        <authorList>
            <person name="Varghese N."/>
            <person name="Submissions S."/>
        </authorList>
    </citation>
    <scope>NUCLEOTIDE SEQUENCE [LARGE SCALE GENOMIC DNA]</scope>
    <source>
        <strain evidence="5 6">DSM 9169</strain>
    </source>
</reference>
<feature type="region of interest" description="Disordered" evidence="1">
    <location>
        <begin position="466"/>
        <end position="485"/>
    </location>
</feature>
<protein>
    <submittedName>
        <fullName evidence="5">Predicted ATPase of the ABC class</fullName>
    </submittedName>
</protein>
<dbReference type="Pfam" id="PF09818">
    <property type="entry name" value="ABC_ATPase"/>
    <property type="match status" value="1"/>
</dbReference>
<evidence type="ECO:0000256" key="1">
    <source>
        <dbReference type="SAM" id="MobiDB-lite"/>
    </source>
</evidence>
<evidence type="ECO:0000313" key="6">
    <source>
        <dbReference type="Proteomes" id="UP000198976"/>
    </source>
</evidence>